<feature type="region of interest" description="Disordered" evidence="1">
    <location>
        <begin position="933"/>
        <end position="957"/>
    </location>
</feature>
<dbReference type="Proteomes" id="UP000019377">
    <property type="component" value="Unassembled WGS sequence"/>
</dbReference>
<feature type="region of interest" description="Disordered" evidence="1">
    <location>
        <begin position="715"/>
        <end position="735"/>
    </location>
</feature>
<feature type="compositionally biased region" description="Basic residues" evidence="1">
    <location>
        <begin position="1"/>
        <end position="10"/>
    </location>
</feature>
<feature type="compositionally biased region" description="Basic and acidic residues" evidence="1">
    <location>
        <begin position="11"/>
        <end position="23"/>
    </location>
</feature>
<dbReference type="GeneID" id="27417268"/>
<dbReference type="PANTHER" id="PTHR12100:SF1">
    <property type="entry name" value="RECYCLIN-1"/>
    <property type="match status" value="1"/>
</dbReference>
<dbReference type="eggNOG" id="KOG3745">
    <property type="taxonomic scope" value="Eukaryota"/>
</dbReference>
<dbReference type="InterPro" id="IPR009976">
    <property type="entry name" value="Sec10-like"/>
</dbReference>
<dbReference type="Pfam" id="PF07393">
    <property type="entry name" value="Sec10_HB"/>
    <property type="match status" value="2"/>
</dbReference>
<feature type="domain" description="Exocyst complex component Sec10-like alpha-helical bundle" evidence="3">
    <location>
        <begin position="496"/>
        <end position="622"/>
    </location>
</feature>
<evidence type="ECO:0000256" key="1">
    <source>
        <dbReference type="SAM" id="MobiDB-lite"/>
    </source>
</evidence>
<feature type="compositionally biased region" description="Basic and acidic residues" evidence="1">
    <location>
        <begin position="943"/>
        <end position="952"/>
    </location>
</feature>
<dbReference type="EMBL" id="KI545855">
    <property type="protein sequence ID" value="EST09062.1"/>
    <property type="molecule type" value="Genomic_DNA"/>
</dbReference>
<sequence>MPPKNARGRTQHREADKEPEEPFHPAADAATFRDLLIFEERLKQNAARLQARKRKYEILLFGFVLFILCLSHLVVISPRSSVFLQYSLAAVLMICLTTLFLFFASGMHAERIRSANKFVPQANRSLRNFNMYLNTRSTRTATLSAASTIPPAQNSRGELIFSSKVNPDFREGYQRYRAAFERRRAEKIAAKRAQSWKRWFYFALGKPDDTKLSNDDDFGDFEAATMSSPADDDFGGFVSSKQSQWGQSFSSAPVFSYRAESKLPVPSTDPDSAYQTFKRIAVSLKPFVQSLLFESSPTSSLVFTDPSLSSLSSQAYLICNVARFTGPLVLGSFAKTGSSASSSPDLSIDETDQDHTRLRSSARQAADYLEGVLLSAFEGADARRADALRAGERGMDVAKAIERAELDMHEHATLIWDLVTSTSESTSQQSPFALASTSNDGETTNFLSILDHPGSAAALSFFEKRDSIFKSTAHRPEANFASPSPAARPALDFTAMDAFMSDVLANLLTDGSLVARIFPPEQQVLLAFASRVANEIVGEYINGVLAKARTIDVHVYLQAAAATFSQALKIADELQKIEPRHPEHVTPGRCRAIVLGMFEAHLDEYLQEERDWVRNIMMDLCHEGGVGSSSGSKSTAIGRVKPVKSMDTAFLASDNPAQVKRNVLSSFKDVLLMPVTVVPRAAGAVGGAVIRTAGTGLSQLNPLKWQQSSTAATRNVGGIGSAPTTPSKVTTPTAGGAANNGYVDFSKEVLGGPEGHVIGDDDSDEEELQLGSSASEKMADFGGFADAIAVDGWNEKGGDHGNAWGSLSADANVEAGGWSASNTKQVARTSLPPAAKATAIVESNDVPQVRASTEINGGKFARLQLLLSLDTALALIQVNRESLKRMEAFMVYPASTAHGRRVKEEMEEVCLSLFQVLGDQHIAPGFTKATEQIKEWNPLSDNKPSKGEKNTDEGGEDASEVVPLVQFFELTHIADTISQLCSVYFSQTLKPVVKLDTDDFLNPVVRAKKAFEGTLDEFVASGLSVSVDLLMKRAEWILFSQRDAMDYASTSIADLGNPTRATRSTLALLSFHSKLLVGATDREILDLFYTEIALRLFTILTKHLKSLPITTTGAFQLISDLNAVATFIASLRIKDPHIATLYNSLKALANYYIVDGKELIALLKAKGETGRAEREDGFVFGQEELYEFLKSRSDFRAIEKQVDHEIFGFKVSEDCIVC</sequence>
<dbReference type="GO" id="GO:0006893">
    <property type="term" value="P:Golgi to plasma membrane transport"/>
    <property type="evidence" value="ECO:0007669"/>
    <property type="project" value="TreeGrafter"/>
</dbReference>
<keyword evidence="5" id="KW-1185">Reference proteome</keyword>
<proteinExistence type="predicted"/>
<dbReference type="GO" id="GO:0019888">
    <property type="term" value="F:protein phosphatase regulator activity"/>
    <property type="evidence" value="ECO:0007669"/>
    <property type="project" value="InterPro"/>
</dbReference>
<feature type="transmembrane region" description="Helical" evidence="2">
    <location>
        <begin position="58"/>
        <end position="77"/>
    </location>
</feature>
<dbReference type="InterPro" id="IPR005605">
    <property type="entry name" value="Spo7"/>
</dbReference>
<reference evidence="5" key="1">
    <citation type="journal article" date="2013" name="Genome Announc.">
        <title>Draft genome sequence of Pseudozyma brasiliensis sp. nov. strain GHG001, a high producer of endo-1,4-xylanase isolated from an insect pest of sugarcane.</title>
        <authorList>
            <person name="Oliveira J.V.D.C."/>
            <person name="dos Santos R.A.C."/>
            <person name="Borges T.A."/>
            <person name="Riano-Pachon D.M."/>
            <person name="Goldman G.H."/>
        </authorList>
    </citation>
    <scope>NUCLEOTIDE SEQUENCE [LARGE SCALE GENOMIC DNA]</scope>
    <source>
        <strain evidence="5">GHG001</strain>
    </source>
</reference>
<feature type="domain" description="Exocyst complex component Sec10-like alpha-helical bundle" evidence="3">
    <location>
        <begin position="842"/>
        <end position="1201"/>
    </location>
</feature>
<dbReference type="HOGENOM" id="CLU_003875_1_0_1"/>
<keyword evidence="2" id="KW-0812">Transmembrane</keyword>
<evidence type="ECO:0000313" key="4">
    <source>
        <dbReference type="EMBL" id="EST09062.1"/>
    </source>
</evidence>
<accession>V5GT50</accession>
<dbReference type="STRING" id="1365824.V5GT50"/>
<feature type="transmembrane region" description="Helical" evidence="2">
    <location>
        <begin position="83"/>
        <end position="104"/>
    </location>
</feature>
<protein>
    <recommendedName>
        <fullName evidence="3">Exocyst complex component Sec10-like alpha-helical bundle domain-containing protein</fullName>
    </recommendedName>
</protein>
<dbReference type="InterPro" id="IPR048627">
    <property type="entry name" value="Sec10_HB"/>
</dbReference>
<gene>
    <name evidence="4" type="ORF">PSEUBRA_SCAF13g02005</name>
</gene>
<keyword evidence="2" id="KW-1133">Transmembrane helix</keyword>
<feature type="compositionally biased region" description="Polar residues" evidence="1">
    <location>
        <begin position="722"/>
        <end position="733"/>
    </location>
</feature>
<evidence type="ECO:0000313" key="5">
    <source>
        <dbReference type="Proteomes" id="UP000019377"/>
    </source>
</evidence>
<name>V5GT50_KALBG</name>
<dbReference type="Pfam" id="PF03907">
    <property type="entry name" value="Spo7"/>
    <property type="match status" value="1"/>
</dbReference>
<dbReference type="PANTHER" id="PTHR12100">
    <property type="entry name" value="SEC10"/>
    <property type="match status" value="1"/>
</dbReference>
<feature type="region of interest" description="Disordered" evidence="1">
    <location>
        <begin position="1"/>
        <end position="23"/>
    </location>
</feature>
<dbReference type="GO" id="GO:0000145">
    <property type="term" value="C:exocyst"/>
    <property type="evidence" value="ECO:0007669"/>
    <property type="project" value="TreeGrafter"/>
</dbReference>
<keyword evidence="2" id="KW-0472">Membrane</keyword>
<organism evidence="4 5">
    <name type="scientific">Kalmanozyma brasiliensis (strain GHG001)</name>
    <name type="common">Yeast</name>
    <name type="synonym">Pseudozyma brasiliensis</name>
    <dbReference type="NCBI Taxonomy" id="1365824"/>
    <lineage>
        <taxon>Eukaryota</taxon>
        <taxon>Fungi</taxon>
        <taxon>Dikarya</taxon>
        <taxon>Basidiomycota</taxon>
        <taxon>Ustilaginomycotina</taxon>
        <taxon>Ustilaginomycetes</taxon>
        <taxon>Ustilaginales</taxon>
        <taxon>Ustilaginaceae</taxon>
        <taxon>Kalmanozyma</taxon>
    </lineage>
</organism>
<dbReference type="AlphaFoldDB" id="V5GT50"/>
<dbReference type="OrthoDB" id="5554140at2759"/>
<evidence type="ECO:0000259" key="3">
    <source>
        <dbReference type="Pfam" id="PF07393"/>
    </source>
</evidence>
<dbReference type="GO" id="GO:0006887">
    <property type="term" value="P:exocytosis"/>
    <property type="evidence" value="ECO:0007669"/>
    <property type="project" value="TreeGrafter"/>
</dbReference>
<evidence type="ECO:0000256" key="2">
    <source>
        <dbReference type="SAM" id="Phobius"/>
    </source>
</evidence>
<feature type="region of interest" description="Disordered" evidence="1">
    <location>
        <begin position="337"/>
        <end position="357"/>
    </location>
</feature>
<dbReference type="OMA" id="WYQVKRD"/>